<dbReference type="AlphaFoldDB" id="A0A2S6N0G8"/>
<accession>A0A2S6N0G8</accession>
<evidence type="ECO:0008006" key="5">
    <source>
        <dbReference type="Google" id="ProtNLM"/>
    </source>
</evidence>
<evidence type="ECO:0000259" key="2">
    <source>
        <dbReference type="Pfam" id="PF24269"/>
    </source>
</evidence>
<dbReference type="EMBL" id="NHRY01000248">
    <property type="protein sequence ID" value="PPQ28114.1"/>
    <property type="molecule type" value="Genomic_DNA"/>
</dbReference>
<comment type="caution">
    <text evidence="3">The sequence shown here is derived from an EMBL/GenBank/DDBJ whole genome shotgun (WGS) entry which is preliminary data.</text>
</comment>
<proteinExistence type="predicted"/>
<feature type="domain" description="DUF7467" evidence="2">
    <location>
        <begin position="685"/>
        <end position="821"/>
    </location>
</feature>
<organism evidence="3 4">
    <name type="scientific">Rhodopila globiformis</name>
    <name type="common">Rhodopseudomonas globiformis</name>
    <dbReference type="NCBI Taxonomy" id="1071"/>
    <lineage>
        <taxon>Bacteria</taxon>
        <taxon>Pseudomonadati</taxon>
        <taxon>Pseudomonadota</taxon>
        <taxon>Alphaproteobacteria</taxon>
        <taxon>Acetobacterales</taxon>
        <taxon>Acetobacteraceae</taxon>
        <taxon>Rhodopila</taxon>
    </lineage>
</organism>
<dbReference type="InterPro" id="IPR026588">
    <property type="entry name" value="Choice_anch_A"/>
</dbReference>
<dbReference type="Pfam" id="PF24269">
    <property type="entry name" value="DUF7467"/>
    <property type="match status" value="1"/>
</dbReference>
<sequence>MLQTTTTTSTSSATNPGTITFAGLVFGSHQVAVVAPAGGVMTEHTNTNTVNTLLSGGTASAIEDVYASPGDLTVIKLPSQVEVGTCGQVTYTYDVTNTGTTALANVQISDNIGTAASPDLITPTAVTSCGYNVGDTNHNGVLDAGETWQFTNTINEAGSLTGGKSAQCRTLSGGNLGSGCTAWLNSSFTPTSCEDGTSYTFQNVTCTISGPGCSTQTIQVPNAVVTFSSRCTTPTTTYDSTQNCWVTTLPAGSNPGNVFLSGLPFEIPSGCNLSGATVTWNIGQSSNNCGAGSVSWQTGCSGYSGFSSSCLSDLNQIAVKVCDAINSYGNTGCGSWSSGNWTYALGFGCAGTPGTQYDGWNWSGGTCGNGSGSGSACQGQLADSSEADTVTVTASALGQGFSLGDAANYGIIAFDPGSFQASGNDPITGNVGIGNTASFWSWWSWWGSTVSLGGDKITGQLVTTGSAPCATGGSVTGGVSGNSSTLSADIAALARLSSTLGQETGAKIALTSGMTINATSGKLDSSGNYVFTVTQWANNITIAGDGTHNVVLNVASGVTPVLDNVTLTGGLTANEVLFNDQNCSTIKGAAGTTFNATMLAPNATFAVNGVTVNGHLYGGADGQTFALSCGATVNTPASTTTTTPAAATVSVTDSKEVQVPGSNSCISVNGCAPTGSLSALYGTAEKLESTYSAGNTVSLKQIQAGMASVSGSNGNQMAFIEISNSANPFASNASIYFEGDVTSGEKIFADATLNQLTNTPVAARNNHFSMTAGADIYAYVFNSQSDFLAHASPLQTMVYNTSGSQAMHLGDRIGSLTLAGYVGTTGGYLVS</sequence>
<feature type="domain" description="Choice-of-anchor A" evidence="1">
    <location>
        <begin position="404"/>
        <end position="618"/>
    </location>
</feature>
<gene>
    <name evidence="3" type="ORF">CCS01_25045</name>
</gene>
<dbReference type="Pfam" id="PF20597">
    <property type="entry name" value="pAdhesive_15"/>
    <property type="match status" value="1"/>
</dbReference>
<reference evidence="3 4" key="1">
    <citation type="journal article" date="2018" name="Arch. Microbiol.">
        <title>New insights into the metabolic potential of the phototrophic purple bacterium Rhodopila globiformis DSM 161(T) from its draft genome sequence and evidence for a vanadium-dependent nitrogenase.</title>
        <authorList>
            <person name="Imhoff J.F."/>
            <person name="Rahn T."/>
            <person name="Kunzel S."/>
            <person name="Neulinger S.C."/>
        </authorList>
    </citation>
    <scope>NUCLEOTIDE SEQUENCE [LARGE SCALE GENOMIC DNA]</scope>
    <source>
        <strain evidence="3 4">DSM 161</strain>
    </source>
</reference>
<evidence type="ECO:0000313" key="3">
    <source>
        <dbReference type="EMBL" id="PPQ28114.1"/>
    </source>
</evidence>
<keyword evidence="4" id="KW-1185">Reference proteome</keyword>
<dbReference type="OrthoDB" id="9773411at2"/>
<dbReference type="InterPro" id="IPR055890">
    <property type="entry name" value="DUF7467"/>
</dbReference>
<evidence type="ECO:0000259" key="1">
    <source>
        <dbReference type="Pfam" id="PF20597"/>
    </source>
</evidence>
<dbReference type="Proteomes" id="UP000239724">
    <property type="component" value="Unassembled WGS sequence"/>
</dbReference>
<dbReference type="RefSeq" id="WP_104521554.1">
    <property type="nucleotide sequence ID" value="NZ_NHRY01000248.1"/>
</dbReference>
<name>A0A2S6N0G8_RHOGL</name>
<protein>
    <recommendedName>
        <fullName evidence="5">DUF11 domain-containing protein</fullName>
    </recommendedName>
</protein>
<evidence type="ECO:0000313" key="4">
    <source>
        <dbReference type="Proteomes" id="UP000239724"/>
    </source>
</evidence>